<dbReference type="Gene3D" id="3.90.226.10">
    <property type="entry name" value="2-enoyl-CoA Hydratase, Chain A, domain 1"/>
    <property type="match status" value="1"/>
</dbReference>
<accession>A0A7Z0EMU4</accession>
<keyword evidence="3" id="KW-1185">Reference proteome</keyword>
<gene>
    <name evidence="2" type="ORF">HNR10_002660</name>
</gene>
<dbReference type="InterPro" id="IPR029045">
    <property type="entry name" value="ClpP/crotonase-like_dom_sf"/>
</dbReference>
<dbReference type="GO" id="GO:0004165">
    <property type="term" value="F:delta(3)-delta(2)-enoyl-CoA isomerase activity"/>
    <property type="evidence" value="ECO:0007669"/>
    <property type="project" value="TreeGrafter"/>
</dbReference>
<dbReference type="FunFam" id="3.90.226.10:FF:000049">
    <property type="entry name" value="Enoyl-CoA delta isomerase 3"/>
    <property type="match status" value="1"/>
</dbReference>
<keyword evidence="1" id="KW-0443">Lipid metabolism</keyword>
<dbReference type="InterPro" id="IPR001753">
    <property type="entry name" value="Enoyl-CoA_hydra/iso"/>
</dbReference>
<dbReference type="RefSeq" id="WP_179823576.1">
    <property type="nucleotide sequence ID" value="NZ_JACCFS010000001.1"/>
</dbReference>
<organism evidence="2 3">
    <name type="scientific">Nocardiopsis aegyptia</name>
    <dbReference type="NCBI Taxonomy" id="220378"/>
    <lineage>
        <taxon>Bacteria</taxon>
        <taxon>Bacillati</taxon>
        <taxon>Actinomycetota</taxon>
        <taxon>Actinomycetes</taxon>
        <taxon>Streptosporangiales</taxon>
        <taxon>Nocardiopsidaceae</taxon>
        <taxon>Nocardiopsis</taxon>
    </lineage>
</organism>
<evidence type="ECO:0000313" key="3">
    <source>
        <dbReference type="Proteomes" id="UP000572051"/>
    </source>
</evidence>
<dbReference type="SUPFAM" id="SSF52096">
    <property type="entry name" value="ClpP/crotonase"/>
    <property type="match status" value="1"/>
</dbReference>
<proteinExistence type="predicted"/>
<dbReference type="PANTHER" id="PTHR11941">
    <property type="entry name" value="ENOYL-COA HYDRATASE-RELATED"/>
    <property type="match status" value="1"/>
</dbReference>
<dbReference type="Pfam" id="PF00378">
    <property type="entry name" value="ECH_1"/>
    <property type="match status" value="1"/>
</dbReference>
<dbReference type="AlphaFoldDB" id="A0A7Z0EMU4"/>
<reference evidence="2 3" key="1">
    <citation type="submission" date="2020-07" db="EMBL/GenBank/DDBJ databases">
        <title>Sequencing the genomes of 1000 actinobacteria strains.</title>
        <authorList>
            <person name="Klenk H.-P."/>
        </authorList>
    </citation>
    <scope>NUCLEOTIDE SEQUENCE [LARGE SCALE GENOMIC DNA]</scope>
    <source>
        <strain evidence="2 3">DSM 44442</strain>
    </source>
</reference>
<protein>
    <submittedName>
        <fullName evidence="2">Enoyl-CoA hydratase/carnithine racemase</fullName>
    </submittedName>
</protein>
<comment type="caution">
    <text evidence="2">The sequence shown here is derived from an EMBL/GenBank/DDBJ whole genome shotgun (WGS) entry which is preliminary data.</text>
</comment>
<evidence type="ECO:0000256" key="1">
    <source>
        <dbReference type="ARBA" id="ARBA00023098"/>
    </source>
</evidence>
<dbReference type="CDD" id="cd06558">
    <property type="entry name" value="crotonase-like"/>
    <property type="match status" value="1"/>
</dbReference>
<evidence type="ECO:0000313" key="2">
    <source>
        <dbReference type="EMBL" id="NYJ34779.1"/>
    </source>
</evidence>
<sequence length="220" mass="23678">MPTLERHDDVFFLDLGGGENRLHPDWLTEVDAALDEVEKAEGPRALVTAATGKIYSNGLDLDWLFAHPEEHPDYVARVQDLLARMLSLPVFTVAAVQGHAFAAGAMLSLAHDVRVMRADRGFWCLPEADINIPFTPGMSALIQARLAPQVAHVAMTTGRRYGGTDAAAAGIVDQAVPEDDVRPTAVEIAAAQAAKAAHPTLGTIKSRLYAPVLDLLRERG</sequence>
<name>A0A7Z0EMU4_9ACTN</name>
<dbReference type="PANTHER" id="PTHR11941:SF75">
    <property type="entry name" value="ENOYL-COA HYDRATASE_ISOMERASE FAMILY PROTEIN"/>
    <property type="match status" value="1"/>
</dbReference>
<dbReference type="GO" id="GO:0006635">
    <property type="term" value="P:fatty acid beta-oxidation"/>
    <property type="evidence" value="ECO:0007669"/>
    <property type="project" value="TreeGrafter"/>
</dbReference>
<dbReference type="EMBL" id="JACCFS010000001">
    <property type="protein sequence ID" value="NYJ34779.1"/>
    <property type="molecule type" value="Genomic_DNA"/>
</dbReference>
<dbReference type="Proteomes" id="UP000572051">
    <property type="component" value="Unassembled WGS sequence"/>
</dbReference>